<dbReference type="RefSeq" id="WP_095958278.1">
    <property type="nucleotide sequence ID" value="NZ_CP022203.1"/>
</dbReference>
<dbReference type="SMART" id="SM00855">
    <property type="entry name" value="PGAM"/>
    <property type="match status" value="1"/>
</dbReference>
<dbReference type="PANTHER" id="PTHR48100">
    <property type="entry name" value="BROAD-SPECIFICITY PHOSPHATASE YOR283W-RELATED"/>
    <property type="match status" value="1"/>
</dbReference>
<dbReference type="KEGG" id="mmas:MYMAC_002533"/>
<keyword evidence="4" id="KW-1185">Reference proteome</keyword>
<proteinExistence type="predicted"/>
<feature type="binding site" evidence="2">
    <location>
        <begin position="9"/>
        <end position="16"/>
    </location>
    <ligand>
        <name>substrate</name>
    </ligand>
</feature>
<dbReference type="InterPro" id="IPR001345">
    <property type="entry name" value="PG/BPGM_mutase_AS"/>
</dbReference>
<evidence type="ECO:0000313" key="4">
    <source>
        <dbReference type="Proteomes" id="UP000217343"/>
    </source>
</evidence>
<name>A0A250JTD4_9BACT</name>
<dbReference type="Pfam" id="PF00300">
    <property type="entry name" value="His_Phos_1"/>
    <property type="match status" value="1"/>
</dbReference>
<protein>
    <submittedName>
        <fullName evidence="3">Alpha-ribazole-5-phosphate phosphatase</fullName>
    </submittedName>
</protein>
<feature type="active site" description="Proton donor/acceptor" evidence="1">
    <location>
        <position position="83"/>
    </location>
</feature>
<dbReference type="EMBL" id="CP022203">
    <property type="protein sequence ID" value="ATB46928.1"/>
    <property type="molecule type" value="Genomic_DNA"/>
</dbReference>
<evidence type="ECO:0000256" key="2">
    <source>
        <dbReference type="PIRSR" id="PIRSR613078-2"/>
    </source>
</evidence>
<reference evidence="3 4" key="1">
    <citation type="submission" date="2017-06" db="EMBL/GenBank/DDBJ databases">
        <title>Sequencing and comparative analysis of myxobacterial genomes.</title>
        <authorList>
            <person name="Rupp O."/>
            <person name="Goesmann A."/>
            <person name="Sogaard-Andersen L."/>
        </authorList>
    </citation>
    <scope>NUCLEOTIDE SEQUENCE [LARGE SCALE GENOMIC DNA]</scope>
    <source>
        <strain evidence="3 4">DSM 14697</strain>
    </source>
</reference>
<feature type="binding site" evidence="2">
    <location>
        <position position="59"/>
    </location>
    <ligand>
        <name>substrate</name>
    </ligand>
</feature>
<organism evidence="3 4">
    <name type="scientific">Corallococcus macrosporus DSM 14697</name>
    <dbReference type="NCBI Taxonomy" id="1189310"/>
    <lineage>
        <taxon>Bacteria</taxon>
        <taxon>Pseudomonadati</taxon>
        <taxon>Myxococcota</taxon>
        <taxon>Myxococcia</taxon>
        <taxon>Myxococcales</taxon>
        <taxon>Cystobacterineae</taxon>
        <taxon>Myxococcaceae</taxon>
        <taxon>Corallococcus</taxon>
    </lineage>
</organism>
<evidence type="ECO:0000256" key="1">
    <source>
        <dbReference type="PIRSR" id="PIRSR613078-1"/>
    </source>
</evidence>
<dbReference type="InterPro" id="IPR029033">
    <property type="entry name" value="His_PPase_superfam"/>
</dbReference>
<dbReference type="InterPro" id="IPR050275">
    <property type="entry name" value="PGM_Phosphatase"/>
</dbReference>
<accession>A0A250JTD4</accession>
<dbReference type="Gene3D" id="3.40.50.1240">
    <property type="entry name" value="Phosphoglycerate mutase-like"/>
    <property type="match status" value="1"/>
</dbReference>
<evidence type="ECO:0000313" key="3">
    <source>
        <dbReference type="EMBL" id="ATB46928.1"/>
    </source>
</evidence>
<dbReference type="Proteomes" id="UP000217343">
    <property type="component" value="Chromosome"/>
</dbReference>
<dbReference type="GO" id="GO:0005829">
    <property type="term" value="C:cytosol"/>
    <property type="evidence" value="ECO:0007669"/>
    <property type="project" value="TreeGrafter"/>
</dbReference>
<dbReference type="OrthoDB" id="9781415at2"/>
<dbReference type="SUPFAM" id="SSF53254">
    <property type="entry name" value="Phosphoglycerate mutase-like"/>
    <property type="match status" value="1"/>
</dbReference>
<sequence length="209" mass="22994">MTTEFILLRHGETEWNSLGRLQGHQDSRLSQAGLRQADALAARLVPVRFSALYCSDLGRARQTAQRIAALTGHAVQPDARLRERGLGILEGLTRDEARQTHPDVFAAYAGGAPDYVVPGGESTAQRLRHAVECLEELGTRHRGERLVVVTHGGVLSLLFRHSLGIPPAAPRTFSVLNAGWNQFDYHEGTFRLVTWGDVTHLRATSLDDT</sequence>
<gene>
    <name evidence="3" type="ORF">MYMAC_002533</name>
</gene>
<dbReference type="AlphaFoldDB" id="A0A250JTD4"/>
<dbReference type="InterPro" id="IPR013078">
    <property type="entry name" value="His_Pase_superF_clade-1"/>
</dbReference>
<dbReference type="CDD" id="cd07067">
    <property type="entry name" value="HP_PGM_like"/>
    <property type="match status" value="1"/>
</dbReference>
<dbReference type="PANTHER" id="PTHR48100:SF44">
    <property type="entry name" value="PHOSPHATASE C1620.13-RELATED"/>
    <property type="match status" value="1"/>
</dbReference>
<dbReference type="PROSITE" id="PS00175">
    <property type="entry name" value="PG_MUTASE"/>
    <property type="match status" value="1"/>
</dbReference>
<dbReference type="GO" id="GO:0016791">
    <property type="term" value="F:phosphatase activity"/>
    <property type="evidence" value="ECO:0007669"/>
    <property type="project" value="TreeGrafter"/>
</dbReference>
<feature type="active site" description="Tele-phosphohistidine intermediate" evidence="1">
    <location>
        <position position="10"/>
    </location>
</feature>